<reference evidence="2 3" key="1">
    <citation type="submission" date="2024-06" db="EMBL/GenBank/DDBJ databases">
        <title>The draft genome of Grus japonensis, version 3.</title>
        <authorList>
            <person name="Nabeshima K."/>
            <person name="Suzuki S."/>
            <person name="Onuma M."/>
        </authorList>
    </citation>
    <scope>NUCLEOTIDE SEQUENCE [LARGE SCALE GENOMIC DNA]</scope>
    <source>
        <strain evidence="2 3">451A</strain>
    </source>
</reference>
<evidence type="ECO:0000313" key="2">
    <source>
        <dbReference type="EMBL" id="GAB0181133.1"/>
    </source>
</evidence>
<accession>A0ABC9W7J5</accession>
<evidence type="ECO:0000256" key="1">
    <source>
        <dbReference type="SAM" id="MobiDB-lite"/>
    </source>
</evidence>
<comment type="caution">
    <text evidence="2">The sequence shown here is derived from an EMBL/GenBank/DDBJ whole genome shotgun (WGS) entry which is preliminary data.</text>
</comment>
<dbReference type="AlphaFoldDB" id="A0ABC9W7J5"/>
<dbReference type="Gene3D" id="3.30.420.10">
    <property type="entry name" value="Ribonuclease H-like superfamily/Ribonuclease H"/>
    <property type="match status" value="1"/>
</dbReference>
<dbReference type="InterPro" id="IPR036397">
    <property type="entry name" value="RNaseH_sf"/>
</dbReference>
<sequence length="225" mass="24634">MVVAEPCGQWFDIMDENNVENGSTWSLWQKAPGESQGLPLGFWSWGYRGSEACYTPTEKEILAAYKGVQAASEATGTKAQLLLAPRLPVLGWMFKGRVPSTHHATDVTVSKQVVLMMQQAQIGSPNHPGILEAITDWPEGKDFGVLPEEEATHIKGAPPYNKLPENEKQYALFTDGSCRIVGKHRRRKGAVQSPTRRVAEATEGQGESSQFAEAKAIQLALDIAE</sequence>
<name>A0ABC9W7J5_GRUJA</name>
<evidence type="ECO:0000313" key="3">
    <source>
        <dbReference type="Proteomes" id="UP001623348"/>
    </source>
</evidence>
<proteinExistence type="predicted"/>
<evidence type="ECO:0008006" key="4">
    <source>
        <dbReference type="Google" id="ProtNLM"/>
    </source>
</evidence>
<keyword evidence="3" id="KW-1185">Reference proteome</keyword>
<feature type="region of interest" description="Disordered" evidence="1">
    <location>
        <begin position="185"/>
        <end position="209"/>
    </location>
</feature>
<organism evidence="2 3">
    <name type="scientific">Grus japonensis</name>
    <name type="common">Japanese crane</name>
    <name type="synonym">Red-crowned crane</name>
    <dbReference type="NCBI Taxonomy" id="30415"/>
    <lineage>
        <taxon>Eukaryota</taxon>
        <taxon>Metazoa</taxon>
        <taxon>Chordata</taxon>
        <taxon>Craniata</taxon>
        <taxon>Vertebrata</taxon>
        <taxon>Euteleostomi</taxon>
        <taxon>Archelosauria</taxon>
        <taxon>Archosauria</taxon>
        <taxon>Dinosauria</taxon>
        <taxon>Saurischia</taxon>
        <taxon>Theropoda</taxon>
        <taxon>Coelurosauria</taxon>
        <taxon>Aves</taxon>
        <taxon>Neognathae</taxon>
        <taxon>Neoaves</taxon>
        <taxon>Gruiformes</taxon>
        <taxon>Gruidae</taxon>
        <taxon>Grus</taxon>
    </lineage>
</organism>
<dbReference type="Proteomes" id="UP001623348">
    <property type="component" value="Unassembled WGS sequence"/>
</dbReference>
<protein>
    <recommendedName>
        <fullName evidence="4">RNase H type-1 domain-containing protein</fullName>
    </recommendedName>
</protein>
<dbReference type="EMBL" id="BAAFJT010000002">
    <property type="protein sequence ID" value="GAB0181133.1"/>
    <property type="molecule type" value="Genomic_DNA"/>
</dbReference>
<gene>
    <name evidence="2" type="ORF">GRJ2_000578600</name>
</gene>